<name>A0A1V4JIW3_PATFA</name>
<dbReference type="Proteomes" id="UP000190648">
    <property type="component" value="Unassembled WGS sequence"/>
</dbReference>
<proteinExistence type="predicted"/>
<protein>
    <submittedName>
        <fullName evidence="2">Uncharacterized protein</fullName>
    </submittedName>
</protein>
<sequence length="77" mass="8190">MRATRCGSSPVRDGTARVDGTGREDSGSAPAQRGVGRTPAGPKVSSPVGGVHRVHLDYNCEHIYAKRRASLSHFELC</sequence>
<reference evidence="2 3" key="1">
    <citation type="submission" date="2016-02" db="EMBL/GenBank/DDBJ databases">
        <title>Band-tailed pigeon sequencing and assembly.</title>
        <authorList>
            <person name="Soares A.E."/>
            <person name="Novak B.J."/>
            <person name="Rice E.S."/>
            <person name="O'Connell B."/>
            <person name="Chang D."/>
            <person name="Weber S."/>
            <person name="Shapiro B."/>
        </authorList>
    </citation>
    <scope>NUCLEOTIDE SEQUENCE [LARGE SCALE GENOMIC DNA]</scope>
    <source>
        <strain evidence="2">BTP2013</strain>
        <tissue evidence="2">Blood</tissue>
    </source>
</reference>
<evidence type="ECO:0000313" key="2">
    <source>
        <dbReference type="EMBL" id="OPJ72129.1"/>
    </source>
</evidence>
<comment type="caution">
    <text evidence="2">The sequence shown here is derived from an EMBL/GenBank/DDBJ whole genome shotgun (WGS) entry which is preliminary data.</text>
</comment>
<organism evidence="2 3">
    <name type="scientific">Patagioenas fasciata monilis</name>
    <dbReference type="NCBI Taxonomy" id="372326"/>
    <lineage>
        <taxon>Eukaryota</taxon>
        <taxon>Metazoa</taxon>
        <taxon>Chordata</taxon>
        <taxon>Craniata</taxon>
        <taxon>Vertebrata</taxon>
        <taxon>Euteleostomi</taxon>
        <taxon>Archelosauria</taxon>
        <taxon>Archosauria</taxon>
        <taxon>Dinosauria</taxon>
        <taxon>Saurischia</taxon>
        <taxon>Theropoda</taxon>
        <taxon>Coelurosauria</taxon>
        <taxon>Aves</taxon>
        <taxon>Neognathae</taxon>
        <taxon>Neoaves</taxon>
        <taxon>Columbimorphae</taxon>
        <taxon>Columbiformes</taxon>
        <taxon>Columbidae</taxon>
        <taxon>Patagioenas</taxon>
    </lineage>
</organism>
<dbReference type="EMBL" id="LSYS01007300">
    <property type="protein sequence ID" value="OPJ72129.1"/>
    <property type="molecule type" value="Genomic_DNA"/>
</dbReference>
<evidence type="ECO:0000256" key="1">
    <source>
        <dbReference type="SAM" id="MobiDB-lite"/>
    </source>
</evidence>
<keyword evidence="3" id="KW-1185">Reference proteome</keyword>
<feature type="compositionally biased region" description="Basic and acidic residues" evidence="1">
    <location>
        <begin position="14"/>
        <end position="26"/>
    </location>
</feature>
<accession>A0A1V4JIW3</accession>
<dbReference type="AlphaFoldDB" id="A0A1V4JIW3"/>
<gene>
    <name evidence="2" type="ORF">AV530_009419</name>
</gene>
<evidence type="ECO:0000313" key="3">
    <source>
        <dbReference type="Proteomes" id="UP000190648"/>
    </source>
</evidence>
<feature type="region of interest" description="Disordered" evidence="1">
    <location>
        <begin position="1"/>
        <end position="49"/>
    </location>
</feature>